<dbReference type="Gene3D" id="3.60.40.10">
    <property type="entry name" value="PPM-type phosphatase domain"/>
    <property type="match status" value="1"/>
</dbReference>
<dbReference type="SMART" id="SM00332">
    <property type="entry name" value="PP2Cc"/>
    <property type="match status" value="1"/>
</dbReference>
<evidence type="ECO:0000259" key="1">
    <source>
        <dbReference type="PROSITE" id="PS51746"/>
    </source>
</evidence>
<dbReference type="SMART" id="SM00331">
    <property type="entry name" value="PP2C_SIG"/>
    <property type="match status" value="1"/>
</dbReference>
<protein>
    <submittedName>
        <fullName evidence="2">PP2C family protein-serine/threonine phosphatase</fullName>
        <ecNumber evidence="2">3.1.3.16</ecNumber>
    </submittedName>
</protein>
<organism evidence="2 3">
    <name type="scientific">Massilia niabensis</name>
    <dbReference type="NCBI Taxonomy" id="544910"/>
    <lineage>
        <taxon>Bacteria</taxon>
        <taxon>Pseudomonadati</taxon>
        <taxon>Pseudomonadota</taxon>
        <taxon>Betaproteobacteria</taxon>
        <taxon>Burkholderiales</taxon>
        <taxon>Oxalobacteraceae</taxon>
        <taxon>Telluria group</taxon>
        <taxon>Massilia</taxon>
    </lineage>
</organism>
<dbReference type="EC" id="3.1.3.16" evidence="2"/>
<keyword evidence="3" id="KW-1185">Reference proteome</keyword>
<comment type="caution">
    <text evidence="2">The sequence shown here is derived from an EMBL/GenBank/DDBJ whole genome shotgun (WGS) entry which is preliminary data.</text>
</comment>
<proteinExistence type="predicted"/>
<evidence type="ECO:0000313" key="2">
    <source>
        <dbReference type="EMBL" id="MFC5460378.1"/>
    </source>
</evidence>
<name>A0ABW0L3K4_9BURK</name>
<reference evidence="3" key="1">
    <citation type="journal article" date="2019" name="Int. J. Syst. Evol. Microbiol.">
        <title>The Global Catalogue of Microorganisms (GCM) 10K type strain sequencing project: providing services to taxonomists for standard genome sequencing and annotation.</title>
        <authorList>
            <consortium name="The Broad Institute Genomics Platform"/>
            <consortium name="The Broad Institute Genome Sequencing Center for Infectious Disease"/>
            <person name="Wu L."/>
            <person name="Ma J."/>
        </authorList>
    </citation>
    <scope>NUCLEOTIDE SEQUENCE [LARGE SCALE GENOMIC DNA]</scope>
    <source>
        <strain evidence="3">KACC 12649</strain>
    </source>
</reference>
<accession>A0ABW0L3K4</accession>
<dbReference type="GO" id="GO:0004722">
    <property type="term" value="F:protein serine/threonine phosphatase activity"/>
    <property type="evidence" value="ECO:0007669"/>
    <property type="project" value="UniProtKB-EC"/>
</dbReference>
<dbReference type="Proteomes" id="UP001596050">
    <property type="component" value="Unassembled WGS sequence"/>
</dbReference>
<dbReference type="InterPro" id="IPR015655">
    <property type="entry name" value="PP2C"/>
</dbReference>
<dbReference type="RefSeq" id="WP_379783189.1">
    <property type="nucleotide sequence ID" value="NZ_JBHSMU010000010.1"/>
</dbReference>
<dbReference type="CDD" id="cd00143">
    <property type="entry name" value="PP2Cc"/>
    <property type="match status" value="1"/>
</dbReference>
<dbReference type="InterPro" id="IPR036457">
    <property type="entry name" value="PPM-type-like_dom_sf"/>
</dbReference>
<sequence length="257" mass="27002">MGVDSGLRWTCAARTDVGLVRSRNEDAYLAQPERGLWAVADGMGGHAFGDVASRAVVDALASLPPGGTVADAIEEARQRLHGVNEDLRAQARARQVPVIGSTVAALLVRGMEAACLWAGDSRIYLYRQARLQQLTRDHSQLEALKARGADMAASMASPNMITRAVGAAEAIDVDAVTLTVRDGDMFLLCSDGLSNPVEEPALMTALAPGDCARAADELVALALASGGRDNITVIVVRVDDMSSDKTIVNPAIINPSL</sequence>
<evidence type="ECO:0000313" key="3">
    <source>
        <dbReference type="Proteomes" id="UP001596050"/>
    </source>
</evidence>
<dbReference type="InterPro" id="IPR001932">
    <property type="entry name" value="PPM-type_phosphatase-like_dom"/>
</dbReference>
<dbReference type="PROSITE" id="PS51746">
    <property type="entry name" value="PPM_2"/>
    <property type="match status" value="1"/>
</dbReference>
<dbReference type="SUPFAM" id="SSF81606">
    <property type="entry name" value="PP2C-like"/>
    <property type="match status" value="1"/>
</dbReference>
<keyword evidence="2" id="KW-0378">Hydrolase</keyword>
<feature type="domain" description="PPM-type phosphatase" evidence="1">
    <location>
        <begin position="10"/>
        <end position="238"/>
    </location>
</feature>
<dbReference type="PANTHER" id="PTHR47992">
    <property type="entry name" value="PROTEIN PHOSPHATASE"/>
    <property type="match status" value="1"/>
</dbReference>
<gene>
    <name evidence="2" type="ORF">ACFPN5_11235</name>
</gene>
<dbReference type="Pfam" id="PF13672">
    <property type="entry name" value="PP2C_2"/>
    <property type="match status" value="1"/>
</dbReference>
<dbReference type="EMBL" id="JBHSMU010000010">
    <property type="protein sequence ID" value="MFC5460378.1"/>
    <property type="molecule type" value="Genomic_DNA"/>
</dbReference>